<dbReference type="PANTHER" id="PTHR12111:SF1">
    <property type="entry name" value="SPLICING FACTOR YJU2"/>
    <property type="match status" value="1"/>
</dbReference>
<dbReference type="Pfam" id="PF04502">
    <property type="entry name" value="Saf4_Yju2"/>
    <property type="match status" value="1"/>
</dbReference>
<dbReference type="PANTHER" id="PTHR12111">
    <property type="entry name" value="SPLICING FACTOR YJU2"/>
    <property type="match status" value="1"/>
</dbReference>
<organism evidence="1 2">
    <name type="scientific">Eucalyptus globulus</name>
    <name type="common">Tasmanian blue gum</name>
    <dbReference type="NCBI Taxonomy" id="34317"/>
    <lineage>
        <taxon>Eukaryota</taxon>
        <taxon>Viridiplantae</taxon>
        <taxon>Streptophyta</taxon>
        <taxon>Embryophyta</taxon>
        <taxon>Tracheophyta</taxon>
        <taxon>Spermatophyta</taxon>
        <taxon>Magnoliopsida</taxon>
        <taxon>eudicotyledons</taxon>
        <taxon>Gunneridae</taxon>
        <taxon>Pentapetalae</taxon>
        <taxon>rosids</taxon>
        <taxon>malvids</taxon>
        <taxon>Myrtales</taxon>
        <taxon>Myrtaceae</taxon>
        <taxon>Myrtoideae</taxon>
        <taxon>Eucalypteae</taxon>
        <taxon>Eucalyptus</taxon>
    </lineage>
</organism>
<protein>
    <recommendedName>
        <fullName evidence="3">Splicing factor YJU2</fullName>
    </recommendedName>
</protein>
<keyword evidence="2" id="KW-1185">Reference proteome</keyword>
<name>A0ABD3KNI7_EUCGL</name>
<dbReference type="InterPro" id="IPR007590">
    <property type="entry name" value="Saf4/Yju2"/>
</dbReference>
<dbReference type="Proteomes" id="UP001634007">
    <property type="component" value="Unassembled WGS sequence"/>
</dbReference>
<dbReference type="AlphaFoldDB" id="A0ABD3KNI7"/>
<evidence type="ECO:0000313" key="2">
    <source>
        <dbReference type="Proteomes" id="UP001634007"/>
    </source>
</evidence>
<evidence type="ECO:0000313" key="1">
    <source>
        <dbReference type="EMBL" id="KAL3741325.1"/>
    </source>
</evidence>
<reference evidence="1 2" key="1">
    <citation type="submission" date="2024-11" db="EMBL/GenBank/DDBJ databases">
        <title>Chromosome-level genome assembly of Eucalyptus globulus Labill. provides insights into its genome evolution.</title>
        <authorList>
            <person name="Li X."/>
        </authorList>
    </citation>
    <scope>NUCLEOTIDE SEQUENCE [LARGE SCALE GENOMIC DNA]</scope>
    <source>
        <strain evidence="1">CL2024</strain>
        <tissue evidence="1">Fresh tender leaves</tissue>
    </source>
</reference>
<evidence type="ECO:0008006" key="3">
    <source>
        <dbReference type="Google" id="ProtNLM"/>
    </source>
</evidence>
<accession>A0ABD3KNI7</accession>
<gene>
    <name evidence="1" type="ORF">ACJRO7_016888</name>
</gene>
<dbReference type="EMBL" id="JBJKBG010000004">
    <property type="protein sequence ID" value="KAL3741325.1"/>
    <property type="molecule type" value="Genomic_DNA"/>
</dbReference>
<comment type="caution">
    <text evidence="1">The sequence shown here is derived from an EMBL/GenBank/DDBJ whole genome shotgun (WGS) entry which is preliminary data.</text>
</comment>
<sequence length="165" mass="19225">MKEMYPPELHFESSYLPRVRRRPMKQPAKVRIMLPMSIRCNTCGNHISRGTTFNSRKEEVVGETYLGNQRFRFYFQCTECSAELAIKTQPQAPDCVVESGATRVVEDEKRRREADDEIGDKYILKILWFKKKNPTKPSFKCKKDLQPFQVIDLSNVLTCLSSLKL</sequence>
<proteinExistence type="predicted"/>